<dbReference type="InterPro" id="IPR016035">
    <property type="entry name" value="Acyl_Trfase/lysoPLipase"/>
</dbReference>
<evidence type="ECO:0000256" key="1">
    <source>
        <dbReference type="SAM" id="MobiDB-lite"/>
    </source>
</evidence>
<evidence type="ECO:0000313" key="3">
    <source>
        <dbReference type="Proteomes" id="UP001165263"/>
    </source>
</evidence>
<organism evidence="2 3">
    <name type="scientific">Telluria mixta</name>
    <dbReference type="NCBI Taxonomy" id="34071"/>
    <lineage>
        <taxon>Bacteria</taxon>
        <taxon>Pseudomonadati</taxon>
        <taxon>Pseudomonadota</taxon>
        <taxon>Betaproteobacteria</taxon>
        <taxon>Burkholderiales</taxon>
        <taxon>Oxalobacteraceae</taxon>
        <taxon>Telluria group</taxon>
        <taxon>Telluria</taxon>
    </lineage>
</organism>
<accession>A0ABT2C494</accession>
<evidence type="ECO:0008006" key="4">
    <source>
        <dbReference type="Google" id="ProtNLM"/>
    </source>
</evidence>
<feature type="region of interest" description="Disordered" evidence="1">
    <location>
        <begin position="600"/>
        <end position="631"/>
    </location>
</feature>
<dbReference type="RefSeq" id="WP_259451248.1">
    <property type="nucleotide sequence ID" value="NZ_CP119520.1"/>
</dbReference>
<dbReference type="EMBL" id="JANUHC010000009">
    <property type="protein sequence ID" value="MCS0632208.1"/>
    <property type="molecule type" value="Genomic_DNA"/>
</dbReference>
<protein>
    <recommendedName>
        <fullName evidence="4">PNPLA domain-containing protein</fullName>
    </recommendedName>
</protein>
<gene>
    <name evidence="2" type="ORF">NX786_23035</name>
</gene>
<dbReference type="Gene3D" id="3.40.1090.10">
    <property type="entry name" value="Cytosolic phospholipase A2 catalytic domain"/>
    <property type="match status" value="1"/>
</dbReference>
<evidence type="ECO:0000313" key="2">
    <source>
        <dbReference type="EMBL" id="MCS0632208.1"/>
    </source>
</evidence>
<reference evidence="2" key="1">
    <citation type="submission" date="2022-08" db="EMBL/GenBank/DDBJ databases">
        <title>Reclassification of Massilia species as members of the genera Telluria, Duganella, Pseudoduganella, Mokoshia gen. nov. and Zemynaea gen. nov. using orthogonal and non-orthogonal genome-based approaches.</title>
        <authorList>
            <person name="Bowman J.P."/>
        </authorList>
    </citation>
    <scope>NUCLEOTIDE SEQUENCE</scope>
    <source>
        <strain evidence="2">LMG 11547</strain>
    </source>
</reference>
<keyword evidence="3" id="KW-1185">Reference proteome</keyword>
<dbReference type="Proteomes" id="UP001165263">
    <property type="component" value="Unassembled WGS sequence"/>
</dbReference>
<comment type="caution">
    <text evidence="2">The sequence shown here is derived from an EMBL/GenBank/DDBJ whole genome shotgun (WGS) entry which is preliminary data.</text>
</comment>
<sequence>MATNHIAIACQGGGSHAAYTGGVLPILLEAFDNRADEDKVDENAGDRMALVAISGTSGGAISALLGWYGFITGGAPEAGRRLDAFWQGNSALGIAEATVNHVCRGLADMAGLAGWDVKSSPYVLPLAGMTWWNATVWPALARMLGPDNPWMRPGFFSLPDLLGPGVDWPLVALLGEFASIPTEVERWLRSDLEATMFPPTAPCQERYRADRGAVERRIADKLGAFDRLRARMAQIGVPPGSLLHAALERWHPPAVRFDAEALGELADAVRRALRPIPRLLLGAVELHEGEFVAFSSERAPGDGGISIDAVLASAAVPWLFQAHEVPGLDETTLAARTLTLWDGLFSQNPPIRNFLSGVADDARKPDAIWVVQINPTQARLDTGGAHIAFNGGEIWDLRNALAGNLALNQELGFVDAINRRMESGRGDDAAPASAAAQRRDKLVQVDRIVMDGMAVEAAAGMPLGANSKLDRDPALRAALWEHGATQARRYLALRQHVPTLFANLDGTLAGACACAAGQRPDGADGALRPDGAAHFGELVIAGATVHGIAPDVPGTPQAVVAWRSAHTLINGRPVRIEGQSELSLADAGWRLKDVRITAVVPKARPERTPAPAQPPTGRQSGRGRPPSETRH</sequence>
<proteinExistence type="predicted"/>
<name>A0ABT2C494_9BURK</name>
<dbReference type="SUPFAM" id="SSF52151">
    <property type="entry name" value="FabD/lysophospholipase-like"/>
    <property type="match status" value="1"/>
</dbReference>